<organism evidence="2 3">
    <name type="scientific">Flavobacterium jumunjinense</name>
    <dbReference type="NCBI Taxonomy" id="998845"/>
    <lineage>
        <taxon>Bacteria</taxon>
        <taxon>Pseudomonadati</taxon>
        <taxon>Bacteroidota</taxon>
        <taxon>Flavobacteriia</taxon>
        <taxon>Flavobacteriales</taxon>
        <taxon>Flavobacteriaceae</taxon>
        <taxon>Flavobacterium</taxon>
    </lineage>
</organism>
<keyword evidence="3" id="KW-1185">Reference proteome</keyword>
<proteinExistence type="predicted"/>
<comment type="caution">
    <text evidence="2">The sequence shown here is derived from an EMBL/GenBank/DDBJ whole genome shotgun (WGS) entry which is preliminary data.</text>
</comment>
<dbReference type="RefSeq" id="WP_236453116.1">
    <property type="nucleotide sequence ID" value="NZ_CBCSGE010000026.1"/>
</dbReference>
<evidence type="ECO:0000313" key="2">
    <source>
        <dbReference type="EMBL" id="MFB9097485.1"/>
    </source>
</evidence>
<evidence type="ECO:0000313" key="3">
    <source>
        <dbReference type="Proteomes" id="UP001589607"/>
    </source>
</evidence>
<gene>
    <name evidence="2" type="ORF">ACFFVF_13235</name>
</gene>
<reference evidence="2 3" key="1">
    <citation type="submission" date="2024-09" db="EMBL/GenBank/DDBJ databases">
        <authorList>
            <person name="Sun Q."/>
            <person name="Mori K."/>
        </authorList>
    </citation>
    <scope>NUCLEOTIDE SEQUENCE [LARGE SCALE GENOMIC DNA]</scope>
    <source>
        <strain evidence="2 3">CECT 7955</strain>
    </source>
</reference>
<protein>
    <recommendedName>
        <fullName evidence="4">Transcriptional regulator</fullName>
    </recommendedName>
</protein>
<feature type="coiled-coil region" evidence="1">
    <location>
        <begin position="113"/>
        <end position="140"/>
    </location>
</feature>
<keyword evidence="1" id="KW-0175">Coiled coil</keyword>
<dbReference type="EMBL" id="JBHMEY010000054">
    <property type="protein sequence ID" value="MFB9097485.1"/>
    <property type="molecule type" value="Genomic_DNA"/>
</dbReference>
<sequence length="188" mass="21607">MTKIKERIIYFIENQGFKKGEFFKEIEVSSANFRGNALKTPLNSSTIENIITIYPQLNLHWLITGKGDMLLESKDSSNKPSTNIATNVETATNIATNVETATKREIYLSEEVIALLKEKISDLEKNIEALRSTSNTIERLTRIENKLDTSLETNKTLFSEIEEYFELMKLKENLEKAKNIETHRESKK</sequence>
<dbReference type="Proteomes" id="UP001589607">
    <property type="component" value="Unassembled WGS sequence"/>
</dbReference>
<evidence type="ECO:0008006" key="4">
    <source>
        <dbReference type="Google" id="ProtNLM"/>
    </source>
</evidence>
<accession>A0ABV5GQ13</accession>
<evidence type="ECO:0000256" key="1">
    <source>
        <dbReference type="SAM" id="Coils"/>
    </source>
</evidence>
<name>A0ABV5GQ13_9FLAO</name>